<dbReference type="CDD" id="cd02440">
    <property type="entry name" value="AdoMet_MTases"/>
    <property type="match status" value="1"/>
</dbReference>
<keyword evidence="2" id="KW-0489">Methyltransferase</keyword>
<evidence type="ECO:0000259" key="1">
    <source>
        <dbReference type="Pfam" id="PF08241"/>
    </source>
</evidence>
<feature type="domain" description="Methyltransferase type 11" evidence="1">
    <location>
        <begin position="57"/>
        <end position="158"/>
    </location>
</feature>
<protein>
    <submittedName>
        <fullName evidence="2">Methyltransferase domain-containing protein</fullName>
    </submittedName>
</protein>
<evidence type="ECO:0000313" key="3">
    <source>
        <dbReference type="Proteomes" id="UP001139336"/>
    </source>
</evidence>
<sequence>MPHTQHPHTPESDRPVESQGGHWILASVGKKVLRPGGRETTDWLLSKLNLAGADVVEIAPGLGTTARLLLDAHPATYTALDQDRDACEQVAHLLRSHPEWGGTQQKVYHVSASDTGLPDGCADIVIGEAMLTMQGAKAKRAIMAEAHRILRPGGFYAIHEMALTPDDLPEEIATAIRRRLAQVIKVNARPLTRPEWTEVATEAGFTVTDNFTTTMSLLEPRRLLADEGPLGVATMMMNLARKPEVRRRVLAMRATFTEYRDYLAGMGMVLQKREP</sequence>
<comment type="caution">
    <text evidence="2">The sequence shown here is derived from an EMBL/GenBank/DDBJ whole genome shotgun (WGS) entry which is preliminary data.</text>
</comment>
<dbReference type="EMBL" id="JAKGSI010000007">
    <property type="protein sequence ID" value="MCF4007735.1"/>
    <property type="molecule type" value="Genomic_DNA"/>
</dbReference>
<dbReference type="Pfam" id="PF08241">
    <property type="entry name" value="Methyltransf_11"/>
    <property type="match status" value="1"/>
</dbReference>
<dbReference type="InterPro" id="IPR013216">
    <property type="entry name" value="Methyltransf_11"/>
</dbReference>
<dbReference type="SUPFAM" id="SSF53335">
    <property type="entry name" value="S-adenosyl-L-methionine-dependent methyltransferases"/>
    <property type="match status" value="1"/>
</dbReference>
<name>A0A9X1QT32_9CORY</name>
<keyword evidence="2" id="KW-0808">Transferase</keyword>
<dbReference type="RefSeq" id="WP_236120061.1">
    <property type="nucleotide sequence ID" value="NZ_JAKGSI010000007.1"/>
</dbReference>
<keyword evidence="3" id="KW-1185">Reference proteome</keyword>
<dbReference type="GO" id="GO:0008757">
    <property type="term" value="F:S-adenosylmethionine-dependent methyltransferase activity"/>
    <property type="evidence" value="ECO:0007669"/>
    <property type="project" value="InterPro"/>
</dbReference>
<dbReference type="AlphaFoldDB" id="A0A9X1QT32"/>
<accession>A0A9X1QT32</accession>
<dbReference type="InterPro" id="IPR029063">
    <property type="entry name" value="SAM-dependent_MTases_sf"/>
</dbReference>
<dbReference type="Proteomes" id="UP001139336">
    <property type="component" value="Unassembled WGS sequence"/>
</dbReference>
<organism evidence="2 3">
    <name type="scientific">Corynebacterium uropygiale</name>
    <dbReference type="NCBI Taxonomy" id="1775911"/>
    <lineage>
        <taxon>Bacteria</taxon>
        <taxon>Bacillati</taxon>
        <taxon>Actinomycetota</taxon>
        <taxon>Actinomycetes</taxon>
        <taxon>Mycobacteriales</taxon>
        <taxon>Corynebacteriaceae</taxon>
        <taxon>Corynebacterium</taxon>
    </lineage>
</organism>
<gene>
    <name evidence="2" type="ORF">L1O03_11225</name>
</gene>
<evidence type="ECO:0000313" key="2">
    <source>
        <dbReference type="EMBL" id="MCF4007735.1"/>
    </source>
</evidence>
<reference evidence="2" key="1">
    <citation type="submission" date="2022-01" db="EMBL/GenBank/DDBJ databases">
        <title>Corynebacterium sp. nov isolated from isolated from the feces of the greater white-fronted geese (Anser albifrons) at Poyang Lake, PR China.</title>
        <authorList>
            <person name="Liu Q."/>
        </authorList>
    </citation>
    <scope>NUCLEOTIDE SEQUENCE</scope>
    <source>
        <strain evidence="2">JCM 32435</strain>
    </source>
</reference>
<dbReference type="GO" id="GO:0032259">
    <property type="term" value="P:methylation"/>
    <property type="evidence" value="ECO:0007669"/>
    <property type="project" value="UniProtKB-KW"/>
</dbReference>
<proteinExistence type="predicted"/>
<dbReference type="Gene3D" id="3.40.50.150">
    <property type="entry name" value="Vaccinia Virus protein VP39"/>
    <property type="match status" value="1"/>
</dbReference>